<accession>A0A2A7N7Y6</accession>
<keyword evidence="6" id="KW-1185">Reference proteome</keyword>
<keyword evidence="2" id="KW-0560">Oxidoreductase</keyword>
<evidence type="ECO:0000256" key="2">
    <source>
        <dbReference type="ARBA" id="ARBA00023002"/>
    </source>
</evidence>
<reference evidence="5 6" key="1">
    <citation type="submission" date="2017-10" db="EMBL/GenBank/DDBJ databases">
        <title>The new phylogeny of genus Mycobacterium.</title>
        <authorList>
            <person name="Tortoli E."/>
            <person name="Trovato A."/>
            <person name="Cirillo D.M."/>
        </authorList>
    </citation>
    <scope>NUCLEOTIDE SEQUENCE [LARGE SCALE GENOMIC DNA]</scope>
    <source>
        <strain evidence="5 6">CCUG37673</strain>
    </source>
</reference>
<evidence type="ECO:0000256" key="1">
    <source>
        <dbReference type="ARBA" id="ARBA00007118"/>
    </source>
</evidence>
<dbReference type="OrthoDB" id="3774920at2"/>
<dbReference type="PANTHER" id="PTHR43673">
    <property type="entry name" value="NAD(P)H NITROREDUCTASE YDGI-RELATED"/>
    <property type="match status" value="1"/>
</dbReference>
<evidence type="ECO:0000313" key="6">
    <source>
        <dbReference type="Proteomes" id="UP000220914"/>
    </source>
</evidence>
<dbReference type="Proteomes" id="UP000465302">
    <property type="component" value="Unassembled WGS sequence"/>
</dbReference>
<reference evidence="4 7" key="2">
    <citation type="journal article" date="2019" name="Emerg. Microbes Infect.">
        <title>Comprehensive subspecies identification of 175 nontuberculous mycobacteria species based on 7547 genomic profiles.</title>
        <authorList>
            <person name="Matsumoto Y."/>
            <person name="Kinjo T."/>
            <person name="Motooka D."/>
            <person name="Nabeya D."/>
            <person name="Jung N."/>
            <person name="Uechi K."/>
            <person name="Horii T."/>
            <person name="Iida T."/>
            <person name="Fujita J."/>
            <person name="Nakamura S."/>
        </authorList>
    </citation>
    <scope>NUCLEOTIDE SEQUENCE [LARGE SCALE GENOMIC DNA]</scope>
    <source>
        <strain evidence="4 7">JCM 6377</strain>
    </source>
</reference>
<dbReference type="InterPro" id="IPR029479">
    <property type="entry name" value="Nitroreductase"/>
</dbReference>
<gene>
    <name evidence="5" type="ORF">CQY20_10255</name>
    <name evidence="4" type="ORF">MAGR_00380</name>
</gene>
<sequence length="216" mass="23915">MTHGLKLGLSADEVLTTTRAVRKRLDFTRPVEREVLQDCVEIARQAPSGRNRQRWDFIFVGDEATKTAVTRWWLAGLRAGAPGGSDTRDPSPTGWQRIAESLGDLAARLHEAPWLLIPCVRVESRAELADVRGQAGAWGSVLPAVWSFMLAARERGLGTAWTTAHLTYEREVAAVLGIPYDTVVQAALTPVAYTVGTDFKPARRAPAESFLHWDRW</sequence>
<dbReference type="Pfam" id="PF00881">
    <property type="entry name" value="Nitroreductase"/>
    <property type="match status" value="1"/>
</dbReference>
<reference evidence="4" key="3">
    <citation type="submission" date="2020-02" db="EMBL/GenBank/DDBJ databases">
        <authorList>
            <person name="Matsumoto Y."/>
            <person name="Motooka D."/>
            <person name="Nakamura S."/>
        </authorList>
    </citation>
    <scope>NUCLEOTIDE SEQUENCE</scope>
    <source>
        <strain evidence="4">JCM 6377</strain>
    </source>
</reference>
<dbReference type="AlphaFoldDB" id="A0A2A7N7Y6"/>
<dbReference type="Proteomes" id="UP000220914">
    <property type="component" value="Unassembled WGS sequence"/>
</dbReference>
<dbReference type="EMBL" id="PDCP01000014">
    <property type="protein sequence ID" value="PEG39591.1"/>
    <property type="molecule type" value="Genomic_DNA"/>
</dbReference>
<dbReference type="EMBL" id="BLKS01000001">
    <property type="protein sequence ID" value="GFG48597.1"/>
    <property type="molecule type" value="Genomic_DNA"/>
</dbReference>
<comment type="similarity">
    <text evidence="1">Belongs to the nitroreductase family.</text>
</comment>
<dbReference type="PANTHER" id="PTHR43673:SF10">
    <property type="entry name" value="NADH DEHYDROGENASE_NAD(P)H NITROREDUCTASE XCC3605-RELATED"/>
    <property type="match status" value="1"/>
</dbReference>
<dbReference type="CDD" id="cd02062">
    <property type="entry name" value="Nitro_FMN_reductase"/>
    <property type="match status" value="1"/>
</dbReference>
<feature type="domain" description="Nitroreductase" evidence="3">
    <location>
        <begin position="19"/>
        <end position="185"/>
    </location>
</feature>
<name>A0A2A7N7Y6_MYCAG</name>
<evidence type="ECO:0000313" key="5">
    <source>
        <dbReference type="EMBL" id="PEG39591.1"/>
    </source>
</evidence>
<protein>
    <submittedName>
        <fullName evidence="5">Nitroreductase</fullName>
    </submittedName>
    <submittedName>
        <fullName evidence="4">Oxidoreductase</fullName>
    </submittedName>
</protein>
<dbReference type="RefSeq" id="WP_097939996.1">
    <property type="nucleotide sequence ID" value="NZ_BLKS01000001.1"/>
</dbReference>
<evidence type="ECO:0000313" key="7">
    <source>
        <dbReference type="Proteomes" id="UP000465302"/>
    </source>
</evidence>
<proteinExistence type="inferred from homology"/>
<comment type="caution">
    <text evidence="5">The sequence shown here is derived from an EMBL/GenBank/DDBJ whole genome shotgun (WGS) entry which is preliminary data.</text>
</comment>
<dbReference type="GO" id="GO:0016491">
    <property type="term" value="F:oxidoreductase activity"/>
    <property type="evidence" value="ECO:0007669"/>
    <property type="project" value="UniProtKB-KW"/>
</dbReference>
<evidence type="ECO:0000313" key="4">
    <source>
        <dbReference type="EMBL" id="GFG48597.1"/>
    </source>
</evidence>
<evidence type="ECO:0000259" key="3">
    <source>
        <dbReference type="Pfam" id="PF00881"/>
    </source>
</evidence>
<dbReference type="SUPFAM" id="SSF55469">
    <property type="entry name" value="FMN-dependent nitroreductase-like"/>
    <property type="match status" value="1"/>
</dbReference>
<dbReference type="InterPro" id="IPR000415">
    <property type="entry name" value="Nitroreductase-like"/>
</dbReference>
<organism evidence="5 6">
    <name type="scientific">Mycolicibacterium agri</name>
    <name type="common">Mycobacterium agri</name>
    <dbReference type="NCBI Taxonomy" id="36811"/>
    <lineage>
        <taxon>Bacteria</taxon>
        <taxon>Bacillati</taxon>
        <taxon>Actinomycetota</taxon>
        <taxon>Actinomycetes</taxon>
        <taxon>Mycobacteriales</taxon>
        <taxon>Mycobacteriaceae</taxon>
        <taxon>Mycolicibacterium</taxon>
    </lineage>
</organism>
<dbReference type="Gene3D" id="3.40.109.10">
    <property type="entry name" value="NADH Oxidase"/>
    <property type="match status" value="1"/>
</dbReference>